<protein>
    <submittedName>
        <fullName evidence="2">Uncharacterized protein</fullName>
    </submittedName>
</protein>
<feature type="region of interest" description="Disordered" evidence="1">
    <location>
        <begin position="148"/>
        <end position="181"/>
    </location>
</feature>
<organism evidence="2 3">
    <name type="scientific">Rhizophagus irregularis</name>
    <dbReference type="NCBI Taxonomy" id="588596"/>
    <lineage>
        <taxon>Eukaryota</taxon>
        <taxon>Fungi</taxon>
        <taxon>Fungi incertae sedis</taxon>
        <taxon>Mucoromycota</taxon>
        <taxon>Glomeromycotina</taxon>
        <taxon>Glomeromycetes</taxon>
        <taxon>Glomerales</taxon>
        <taxon>Glomeraceae</taxon>
        <taxon>Rhizophagus</taxon>
    </lineage>
</organism>
<comment type="caution">
    <text evidence="2">The sequence shown here is derived from an EMBL/GenBank/DDBJ whole genome shotgun (WGS) entry which is preliminary data.</text>
</comment>
<gene>
    <name evidence="2" type="ORF">RhiirA4_431712</name>
</gene>
<reference evidence="2 3" key="1">
    <citation type="submission" date="2015-10" db="EMBL/GenBank/DDBJ databases">
        <title>Genome analyses suggest a sexual origin of heterokaryosis in a supposedly ancient asexual fungus.</title>
        <authorList>
            <person name="Ropars J."/>
            <person name="Sedzielewska K."/>
            <person name="Noel J."/>
            <person name="Charron P."/>
            <person name="Farinelli L."/>
            <person name="Marton T."/>
            <person name="Kruger M."/>
            <person name="Pelin A."/>
            <person name="Brachmann A."/>
            <person name="Corradi N."/>
        </authorList>
    </citation>
    <scope>NUCLEOTIDE SEQUENCE [LARGE SCALE GENOMIC DNA]</scope>
    <source>
        <strain evidence="2 3">A4</strain>
    </source>
</reference>
<evidence type="ECO:0000256" key="1">
    <source>
        <dbReference type="SAM" id="MobiDB-lite"/>
    </source>
</evidence>
<dbReference type="EMBL" id="LLXI01005154">
    <property type="protein sequence ID" value="PKY61285.1"/>
    <property type="molecule type" value="Genomic_DNA"/>
</dbReference>
<sequence length="295" mass="34045">VTQICTKCNKKGCKKRHFSIDNELEELERAILSIRRNSNNPIRCYDHQEEVYHNKYQCPNEKCKKCGSKGHEGTICSDGLYYYNKLFLCRCNGKEIRRIRTQLKPKESNHCCGCCNPIALKNAHLNYNLGKMLCNQCFHKIIVKNENEKRPLNPDSERENNPKRSRNSTPLPEPEDPLENLDIGESCSYKQEYKSYKDVIARGPTYNPRKREVNCIHCERISRSFNEVDPNTGLCTKCDNKKEKLERTGSTKNIRKCFVCLLETDTYDSRAGGDIVCSNECNVAVTVINKISKDK</sequence>
<evidence type="ECO:0000313" key="2">
    <source>
        <dbReference type="EMBL" id="PKY61285.1"/>
    </source>
</evidence>
<feature type="non-terminal residue" evidence="2">
    <location>
        <position position="1"/>
    </location>
</feature>
<dbReference type="Proteomes" id="UP000234323">
    <property type="component" value="Unassembled WGS sequence"/>
</dbReference>
<dbReference type="VEuPathDB" id="FungiDB:FUN_017037"/>
<dbReference type="AlphaFoldDB" id="A0A2I1HQX2"/>
<name>A0A2I1HQX2_9GLOM</name>
<evidence type="ECO:0000313" key="3">
    <source>
        <dbReference type="Proteomes" id="UP000234323"/>
    </source>
</evidence>
<proteinExistence type="predicted"/>
<accession>A0A2I1HQX2</accession>
<keyword evidence="3" id="KW-1185">Reference proteome</keyword>
<feature type="compositionally biased region" description="Basic and acidic residues" evidence="1">
    <location>
        <begin position="148"/>
        <end position="162"/>
    </location>
</feature>